<dbReference type="Gene3D" id="3.30.930.30">
    <property type="match status" value="1"/>
</dbReference>
<dbReference type="AlphaFoldDB" id="A0A0D6PW90"/>
<dbReference type="Pfam" id="PF03389">
    <property type="entry name" value="MobA_MobL"/>
    <property type="match status" value="1"/>
</dbReference>
<reference evidence="5 6" key="1">
    <citation type="submission" date="2012-11" db="EMBL/GenBank/DDBJ databases">
        <title>Whole genome sequence of Gluconacetobacter europaeus NBRC3261.</title>
        <authorList>
            <person name="Azuma Y."/>
            <person name="Higashiura N."/>
            <person name="Hirakawa H."/>
            <person name="Matsushita K."/>
        </authorList>
    </citation>
    <scope>NUCLEOTIDE SEQUENCE [LARGE SCALE GENOMIC DNA]</scope>
    <source>
        <strain evidence="5 6">NBRC 3261</strain>
    </source>
</reference>
<evidence type="ECO:0000256" key="2">
    <source>
        <dbReference type="ARBA" id="ARBA00022971"/>
    </source>
</evidence>
<evidence type="ECO:0000259" key="4">
    <source>
        <dbReference type="Pfam" id="PF03389"/>
    </source>
</evidence>
<feature type="compositionally biased region" description="Basic and acidic residues" evidence="3">
    <location>
        <begin position="319"/>
        <end position="361"/>
    </location>
</feature>
<organism evidence="5 6">
    <name type="scientific">Komagataeibacter europaeus NBRC 3261</name>
    <dbReference type="NCBI Taxonomy" id="1234669"/>
    <lineage>
        <taxon>Bacteria</taxon>
        <taxon>Pseudomonadati</taxon>
        <taxon>Pseudomonadota</taxon>
        <taxon>Alphaproteobacteria</taxon>
        <taxon>Acetobacterales</taxon>
        <taxon>Acetobacteraceae</taxon>
        <taxon>Komagataeibacter</taxon>
    </lineage>
</organism>
<evidence type="ECO:0000313" key="6">
    <source>
        <dbReference type="Proteomes" id="UP000032675"/>
    </source>
</evidence>
<name>A0A0D6PW90_KOMEU</name>
<comment type="caution">
    <text evidence="5">The sequence shown here is derived from an EMBL/GenBank/DDBJ whole genome shotgun (WGS) entry which is preliminary data.</text>
</comment>
<evidence type="ECO:0000256" key="3">
    <source>
        <dbReference type="SAM" id="MobiDB-lite"/>
    </source>
</evidence>
<dbReference type="NCBIfam" id="NF041496">
    <property type="entry name" value="MobQ"/>
    <property type="match status" value="1"/>
</dbReference>
<gene>
    <name evidence="5" type="ORF">Geu3261_0024_007</name>
</gene>
<keyword evidence="2" id="KW-0184">Conjugation</keyword>
<dbReference type="Proteomes" id="UP000032675">
    <property type="component" value="Unassembled WGS sequence"/>
</dbReference>
<dbReference type="GO" id="GO:0004527">
    <property type="term" value="F:exonuclease activity"/>
    <property type="evidence" value="ECO:0007669"/>
    <property type="project" value="UniProtKB-KW"/>
</dbReference>
<dbReference type="InterPro" id="IPR005053">
    <property type="entry name" value="MobA_MobL"/>
</dbReference>
<keyword evidence="5" id="KW-0378">Hydrolase</keyword>
<protein>
    <submittedName>
        <fullName evidence="5">Conjugal exonuclease V alpha subunit TraA/mobilization protein essential for specific plasmid transfer MobA/MobL</fullName>
    </submittedName>
</protein>
<comment type="similarity">
    <text evidence="1">Belongs to the MobA/MobL family.</text>
</comment>
<dbReference type="EMBL" id="BANI01000024">
    <property type="protein sequence ID" value="GAN95444.1"/>
    <property type="molecule type" value="Genomic_DNA"/>
</dbReference>
<keyword evidence="5" id="KW-0269">Exonuclease</keyword>
<accession>A0A0D6PW90</accession>
<evidence type="ECO:0000256" key="1">
    <source>
        <dbReference type="ARBA" id="ARBA00010873"/>
    </source>
</evidence>
<feature type="region of interest" description="Disordered" evidence="3">
    <location>
        <begin position="319"/>
        <end position="369"/>
    </location>
</feature>
<keyword evidence="5" id="KW-0540">Nuclease</keyword>
<proteinExistence type="inferred from homology"/>
<sequence length="369" mass="41152">MGRSNRGCPKKELAGCYINVFRLVLMAIYHLSVKAVSRSKGQSAVASAAYRSGDTLTDEREGKTHDYTRRRGVEASFIVAPSGCEWAHDRAALWNAAEATEKRKNSTVAREYELALPAELDGPEREALARQFAAAVVERFGVAADIAIHTPGREGDQRNHHAHILTTTRVVEPDGLGGKTRVLDAAKTGSAEIESLRELWAMQCNEALERAGQTARVDHRSYERQGAEVVPGVHLGPHSTAVERKAAHQAEQEGREYDPRTYRAKANADAAEKNGIAKALRQIIESAEQAIAKVQQAAEDLMDWFADLADEVGRDAIEQKERAERERQKAVAERLAQERREAQERAEREARRKQEAEERNLRPRPRRGR</sequence>
<feature type="domain" description="MobA/MobL protein" evidence="4">
    <location>
        <begin position="42"/>
        <end position="245"/>
    </location>
</feature>
<evidence type="ECO:0000313" key="5">
    <source>
        <dbReference type="EMBL" id="GAN95444.1"/>
    </source>
</evidence>